<dbReference type="InterPro" id="IPR050469">
    <property type="entry name" value="Diguanylate_Cyclase"/>
</dbReference>
<dbReference type="CDD" id="cd01949">
    <property type="entry name" value="GGDEF"/>
    <property type="match status" value="1"/>
</dbReference>
<comment type="cofactor">
    <cofactor evidence="1">
        <name>Mg(2+)</name>
        <dbReference type="ChEBI" id="CHEBI:18420"/>
    </cofactor>
</comment>
<dbReference type="RefSeq" id="WP_144889924.1">
    <property type="nucleotide sequence ID" value="NZ_CP042218.1"/>
</dbReference>
<dbReference type="GO" id="GO:0005886">
    <property type="term" value="C:plasma membrane"/>
    <property type="evidence" value="ECO:0007669"/>
    <property type="project" value="TreeGrafter"/>
</dbReference>
<dbReference type="Proteomes" id="UP000316584">
    <property type="component" value="Chromosome"/>
</dbReference>
<dbReference type="InterPro" id="IPR043128">
    <property type="entry name" value="Rev_trsase/Diguanyl_cyclase"/>
</dbReference>
<gene>
    <name evidence="6" type="ORF">FPZ22_02440</name>
</gene>
<dbReference type="Pfam" id="PF05230">
    <property type="entry name" value="MASE2"/>
    <property type="match status" value="1"/>
</dbReference>
<dbReference type="GO" id="GO:1902201">
    <property type="term" value="P:negative regulation of bacterial-type flagellum-dependent cell motility"/>
    <property type="evidence" value="ECO:0007669"/>
    <property type="project" value="TreeGrafter"/>
</dbReference>
<dbReference type="AlphaFoldDB" id="A0A518N1U8"/>
<feature type="transmembrane region" description="Helical" evidence="4">
    <location>
        <begin position="121"/>
        <end position="142"/>
    </location>
</feature>
<keyword evidence="4" id="KW-1133">Transmembrane helix</keyword>
<dbReference type="Pfam" id="PF00990">
    <property type="entry name" value="GGDEF"/>
    <property type="match status" value="1"/>
</dbReference>
<evidence type="ECO:0000313" key="7">
    <source>
        <dbReference type="Proteomes" id="UP000316584"/>
    </source>
</evidence>
<evidence type="ECO:0000313" key="6">
    <source>
        <dbReference type="EMBL" id="QDW65893.1"/>
    </source>
</evidence>
<dbReference type="GO" id="GO:0052621">
    <property type="term" value="F:diguanylate cyclase activity"/>
    <property type="evidence" value="ECO:0007669"/>
    <property type="project" value="UniProtKB-EC"/>
</dbReference>
<dbReference type="InterPro" id="IPR029787">
    <property type="entry name" value="Nucleotide_cyclase"/>
</dbReference>
<dbReference type="InterPro" id="IPR000160">
    <property type="entry name" value="GGDEF_dom"/>
</dbReference>
<organism evidence="6 7">
    <name type="scientific">Luteimonas granuli</name>
    <dbReference type="NCBI Taxonomy" id="1176533"/>
    <lineage>
        <taxon>Bacteria</taxon>
        <taxon>Pseudomonadati</taxon>
        <taxon>Pseudomonadota</taxon>
        <taxon>Gammaproteobacteria</taxon>
        <taxon>Lysobacterales</taxon>
        <taxon>Lysobacteraceae</taxon>
        <taxon>Luteimonas</taxon>
    </lineage>
</organism>
<dbReference type="InterPro" id="IPR007894">
    <property type="entry name" value="MASE2"/>
</dbReference>
<protein>
    <recommendedName>
        <fullName evidence="2">diguanylate cyclase</fullName>
        <ecNumber evidence="2">2.7.7.65</ecNumber>
    </recommendedName>
</protein>
<dbReference type="KEGG" id="lug:FPZ22_02440"/>
<sequence length="365" mass="39908">MQLTDPDAIHGRDLRFASRMHRMRTLGGALSAVLVGSTLAGQQAPAWLWGAWALNGFAWPHLAWWLSRRAPDARLSEYRNLAIDSAAAGFWIAAMGFSLVPGAVLLSMVSMDKIAVDGWRFLARTAPAMVLSCAVGWVLLGFPLRLQSSLQEILATLPFLLVYPLALATVTFELGRSVARKNRQLQRLNRIDVLTGLRNRRGWNEAMAAELARHARTRRPAVLMLVDVDRLKEVNDTHGHLAGDEVLRSVAGVLQAYTRDIDTPARYGGDEFGVLLAETNLNGGLRVAERIRTAFLAERPAEAAKQRCTLSIGLAEADLSVVTADEWLRRADAAMYRAKEDGNRVEVACTTVSAPVGTAHARTGP</sequence>
<dbReference type="PANTHER" id="PTHR45138">
    <property type="entry name" value="REGULATORY COMPONENTS OF SENSORY TRANSDUCTION SYSTEM"/>
    <property type="match status" value="1"/>
</dbReference>
<dbReference type="EC" id="2.7.7.65" evidence="2"/>
<dbReference type="SMART" id="SM00267">
    <property type="entry name" value="GGDEF"/>
    <property type="match status" value="1"/>
</dbReference>
<evidence type="ECO:0000259" key="5">
    <source>
        <dbReference type="PROSITE" id="PS50887"/>
    </source>
</evidence>
<dbReference type="GO" id="GO:0043709">
    <property type="term" value="P:cell adhesion involved in single-species biofilm formation"/>
    <property type="evidence" value="ECO:0007669"/>
    <property type="project" value="TreeGrafter"/>
</dbReference>
<feature type="transmembrane region" description="Helical" evidence="4">
    <location>
        <begin position="154"/>
        <end position="175"/>
    </location>
</feature>
<dbReference type="EMBL" id="CP042218">
    <property type="protein sequence ID" value="QDW65893.1"/>
    <property type="molecule type" value="Genomic_DNA"/>
</dbReference>
<evidence type="ECO:0000256" key="1">
    <source>
        <dbReference type="ARBA" id="ARBA00001946"/>
    </source>
</evidence>
<dbReference type="Gene3D" id="3.30.70.270">
    <property type="match status" value="1"/>
</dbReference>
<feature type="domain" description="GGDEF" evidence="5">
    <location>
        <begin position="219"/>
        <end position="351"/>
    </location>
</feature>
<keyword evidence="4" id="KW-0812">Transmembrane</keyword>
<evidence type="ECO:0000256" key="4">
    <source>
        <dbReference type="SAM" id="Phobius"/>
    </source>
</evidence>
<dbReference type="NCBIfam" id="TIGR00254">
    <property type="entry name" value="GGDEF"/>
    <property type="match status" value="1"/>
</dbReference>
<keyword evidence="7" id="KW-1185">Reference proteome</keyword>
<dbReference type="FunFam" id="3.30.70.270:FF:000001">
    <property type="entry name" value="Diguanylate cyclase domain protein"/>
    <property type="match status" value="1"/>
</dbReference>
<evidence type="ECO:0000256" key="2">
    <source>
        <dbReference type="ARBA" id="ARBA00012528"/>
    </source>
</evidence>
<comment type="catalytic activity">
    <reaction evidence="3">
        <text>2 GTP = 3',3'-c-di-GMP + 2 diphosphate</text>
        <dbReference type="Rhea" id="RHEA:24898"/>
        <dbReference type="ChEBI" id="CHEBI:33019"/>
        <dbReference type="ChEBI" id="CHEBI:37565"/>
        <dbReference type="ChEBI" id="CHEBI:58805"/>
        <dbReference type="EC" id="2.7.7.65"/>
    </reaction>
</comment>
<proteinExistence type="predicted"/>
<dbReference type="OrthoDB" id="9803824at2"/>
<keyword evidence="4" id="KW-0472">Membrane</keyword>
<feature type="transmembrane region" description="Helical" evidence="4">
    <location>
        <begin position="88"/>
        <end position="109"/>
    </location>
</feature>
<dbReference type="SUPFAM" id="SSF55073">
    <property type="entry name" value="Nucleotide cyclase"/>
    <property type="match status" value="1"/>
</dbReference>
<reference evidence="6 7" key="1">
    <citation type="submission" date="2019-07" db="EMBL/GenBank/DDBJ databases">
        <title>Full genome sequence of Luteimonas sp. Gr-4.</title>
        <authorList>
            <person name="Im W.-T."/>
        </authorList>
    </citation>
    <scope>NUCLEOTIDE SEQUENCE [LARGE SCALE GENOMIC DNA]</scope>
    <source>
        <strain evidence="6 7">Gr-4</strain>
    </source>
</reference>
<evidence type="ECO:0000256" key="3">
    <source>
        <dbReference type="ARBA" id="ARBA00034247"/>
    </source>
</evidence>
<dbReference type="PROSITE" id="PS50887">
    <property type="entry name" value="GGDEF"/>
    <property type="match status" value="1"/>
</dbReference>
<name>A0A518N1U8_9GAMM</name>
<accession>A0A518N1U8</accession>
<dbReference type="PANTHER" id="PTHR45138:SF9">
    <property type="entry name" value="DIGUANYLATE CYCLASE DGCM-RELATED"/>
    <property type="match status" value="1"/>
</dbReference>